<evidence type="ECO:0000256" key="4">
    <source>
        <dbReference type="ARBA" id="ARBA00023004"/>
    </source>
</evidence>
<feature type="domain" description="Radical SAM core" evidence="8">
    <location>
        <begin position="36"/>
        <end position="272"/>
    </location>
</feature>
<feature type="binding site" evidence="7">
    <location>
        <position position="56"/>
    </location>
    <ligand>
        <name>S-adenosyl-L-methionine</name>
        <dbReference type="ChEBI" id="CHEBI:59789"/>
    </ligand>
</feature>
<dbReference type="SUPFAM" id="SSF102114">
    <property type="entry name" value="Radical SAM enzymes"/>
    <property type="match status" value="1"/>
</dbReference>
<dbReference type="GO" id="GO:0046872">
    <property type="term" value="F:metal ion binding"/>
    <property type="evidence" value="ECO:0007669"/>
    <property type="project" value="UniProtKB-KW"/>
</dbReference>
<dbReference type="Pfam" id="PF04055">
    <property type="entry name" value="Radical_SAM"/>
    <property type="match status" value="1"/>
</dbReference>
<comment type="cofactor">
    <cofactor evidence="6">
        <name>[4Fe-4S] cluster</name>
        <dbReference type="ChEBI" id="CHEBI:49883"/>
    </cofactor>
    <text evidence="6">Binds 1 [4Fe-4S] cluster. The cluster is coordinated with 3 cysteines and an exchangeable S-adenosyl-L-methionine.</text>
</comment>
<protein>
    <submittedName>
        <fullName evidence="9">Aminodeoxyfutalosine synthase</fullName>
    </submittedName>
</protein>
<sequence length="348" mass="38830">MRISEQEALDLFLKTPLDELCAMANAKKEARHGKNVFWVNNRQINYTNVCVLKCSFCSFSKIKKTDSNAYDWTLEEIIAKARAAVQSGAKELHIVGGLHPDHPFEYYLNMLATLRKMFTGVNLKAFTAVEICHFAKLAGRHVRDVLQDLKNAGLDALPGGGAELLGEEIRHKICGKKETGAEWLEVHKEAHLMGIPTNATMLFGHIEKIEDRIEHMSLLRKLQDEAPGFFAFIPLVFHPENNPLGHKVGHKASEEDVLRTIAVSRLFMDNFPHIKAYWIQTGIPTAMKAIHAGASDLDGTIMEEKITHAAGADTWVGMSPEKMRGLIQNEGLIPVERDALYDVISVSP</sequence>
<dbReference type="InterPro" id="IPR020050">
    <property type="entry name" value="FO_synthase_su2"/>
</dbReference>
<dbReference type="OrthoDB" id="9802027at2"/>
<organism evidence="9 10">
    <name type="scientific">Hallerella succinigenes</name>
    <dbReference type="NCBI Taxonomy" id="1896222"/>
    <lineage>
        <taxon>Bacteria</taxon>
        <taxon>Pseudomonadati</taxon>
        <taxon>Fibrobacterota</taxon>
        <taxon>Fibrobacteria</taxon>
        <taxon>Fibrobacterales</taxon>
        <taxon>Fibrobacteraceae</taxon>
        <taxon>Hallerella</taxon>
    </lineage>
</organism>
<dbReference type="NCBIfam" id="TIGR00423">
    <property type="entry name" value="CofH family radical SAM protein"/>
    <property type="match status" value="1"/>
</dbReference>
<dbReference type="Pfam" id="PF19288">
    <property type="entry name" value="CofH_C"/>
    <property type="match status" value="1"/>
</dbReference>
<keyword evidence="2 6" id="KW-0949">S-adenosyl-L-methionine</keyword>
<dbReference type="SFLD" id="SFLDF00342">
    <property type="entry name" value="cyclic_dehypoxanthine_futalosi"/>
    <property type="match status" value="1"/>
</dbReference>
<dbReference type="GO" id="GO:0009234">
    <property type="term" value="P:menaquinone biosynthetic process"/>
    <property type="evidence" value="ECO:0007669"/>
    <property type="project" value="InterPro"/>
</dbReference>
<evidence type="ECO:0000313" key="9">
    <source>
        <dbReference type="EMBL" id="PJJ42665.1"/>
    </source>
</evidence>
<dbReference type="PROSITE" id="PS51918">
    <property type="entry name" value="RADICAL_SAM"/>
    <property type="match status" value="1"/>
</dbReference>
<dbReference type="InterPro" id="IPR006638">
    <property type="entry name" value="Elp3/MiaA/NifB-like_rSAM"/>
</dbReference>
<dbReference type="Gene3D" id="3.20.20.70">
    <property type="entry name" value="Aldolase class I"/>
    <property type="match status" value="1"/>
</dbReference>
<keyword evidence="10" id="KW-1185">Reference proteome</keyword>
<keyword evidence="1 6" id="KW-0004">4Fe-4S</keyword>
<evidence type="ECO:0000256" key="5">
    <source>
        <dbReference type="ARBA" id="ARBA00023014"/>
    </source>
</evidence>
<dbReference type="InterPro" id="IPR058240">
    <property type="entry name" value="rSAM_sf"/>
</dbReference>
<dbReference type="SFLD" id="SFLDS00029">
    <property type="entry name" value="Radical_SAM"/>
    <property type="match status" value="1"/>
</dbReference>
<feature type="binding site" evidence="6">
    <location>
        <position position="50"/>
    </location>
    <ligand>
        <name>[4Fe-4S] cluster</name>
        <dbReference type="ChEBI" id="CHEBI:49883"/>
        <note>4Fe-4S-S-AdoMet</note>
    </ligand>
</feature>
<gene>
    <name evidence="9" type="ORF">BGX16_2707</name>
</gene>
<dbReference type="SFLD" id="SFLDG01064">
    <property type="entry name" value="F420__menaquinone_cofactor_bio"/>
    <property type="match status" value="1"/>
</dbReference>
<feature type="binding site" evidence="6">
    <location>
        <position position="54"/>
    </location>
    <ligand>
        <name>[4Fe-4S] cluster</name>
        <dbReference type="ChEBI" id="CHEBI:49883"/>
        <note>4Fe-4S-S-AdoMet</note>
    </ligand>
</feature>
<evidence type="ECO:0000256" key="7">
    <source>
        <dbReference type="PIRSR" id="PIRSR004762-2"/>
    </source>
</evidence>
<dbReference type="EMBL" id="PGEX01000001">
    <property type="protein sequence ID" value="PJJ42665.1"/>
    <property type="molecule type" value="Genomic_DNA"/>
</dbReference>
<dbReference type="InterPro" id="IPR045567">
    <property type="entry name" value="CofH/MnqC-like_C"/>
</dbReference>
<proteinExistence type="predicted"/>
<dbReference type="PIRSF" id="PIRSF004762">
    <property type="entry name" value="CHP00423"/>
    <property type="match status" value="1"/>
</dbReference>
<reference evidence="9 10" key="1">
    <citation type="submission" date="2017-11" db="EMBL/GenBank/DDBJ databases">
        <title>Animal gut microbial communities from fecal samples from Wisconsin, USA.</title>
        <authorList>
            <person name="Neumann A."/>
        </authorList>
    </citation>
    <scope>NUCLEOTIDE SEQUENCE [LARGE SCALE GENOMIC DNA]</scope>
    <source>
        <strain evidence="9 10">UWS3</strain>
    </source>
</reference>
<dbReference type="SFLD" id="SFLDF00343">
    <property type="entry name" value="aminofutalosine_synthase_(mqnE"/>
    <property type="match status" value="1"/>
</dbReference>
<dbReference type="InterPro" id="IPR034405">
    <property type="entry name" value="F420"/>
</dbReference>
<accession>A0A2M9AAB8</accession>
<dbReference type="InterPro" id="IPR013785">
    <property type="entry name" value="Aldolase_TIM"/>
</dbReference>
<dbReference type="CDD" id="cd01335">
    <property type="entry name" value="Radical_SAM"/>
    <property type="match status" value="1"/>
</dbReference>
<evidence type="ECO:0000256" key="1">
    <source>
        <dbReference type="ARBA" id="ARBA00022485"/>
    </source>
</evidence>
<evidence type="ECO:0000256" key="6">
    <source>
        <dbReference type="PIRSR" id="PIRSR004762-1"/>
    </source>
</evidence>
<keyword evidence="5 6" id="KW-0411">Iron-sulfur</keyword>
<feature type="binding site" evidence="6">
    <location>
        <position position="57"/>
    </location>
    <ligand>
        <name>[4Fe-4S] cluster</name>
        <dbReference type="ChEBI" id="CHEBI:49883"/>
        <note>4Fe-4S-S-AdoMet</note>
    </ligand>
</feature>
<feature type="binding site" evidence="7">
    <location>
        <position position="163"/>
    </location>
    <ligand>
        <name>S-adenosyl-L-methionine</name>
        <dbReference type="ChEBI" id="CHEBI:59789"/>
    </ligand>
</feature>
<dbReference type="Proteomes" id="UP000231134">
    <property type="component" value="Unassembled WGS sequence"/>
</dbReference>
<dbReference type="InterPro" id="IPR007197">
    <property type="entry name" value="rSAM"/>
</dbReference>
<dbReference type="AlphaFoldDB" id="A0A2M9AAB8"/>
<dbReference type="GO" id="GO:0051539">
    <property type="term" value="F:4 iron, 4 sulfur cluster binding"/>
    <property type="evidence" value="ECO:0007669"/>
    <property type="project" value="UniProtKB-KW"/>
</dbReference>
<dbReference type="InterPro" id="IPR022432">
    <property type="entry name" value="MqnE"/>
</dbReference>
<dbReference type="GO" id="GO:0044689">
    <property type="term" value="F:7,8-didemethyl-8-hydroxy-5-deazariboflavin synthase activity"/>
    <property type="evidence" value="ECO:0007669"/>
    <property type="project" value="TreeGrafter"/>
</dbReference>
<dbReference type="GO" id="GO:0016765">
    <property type="term" value="F:transferase activity, transferring alkyl or aryl (other than methyl) groups"/>
    <property type="evidence" value="ECO:0007669"/>
    <property type="project" value="InterPro"/>
</dbReference>
<dbReference type="SFLD" id="SFLDG01389">
    <property type="entry name" value="menaquinone_synthsis_involved"/>
    <property type="match status" value="1"/>
</dbReference>
<keyword evidence="4 6" id="KW-0408">Iron</keyword>
<dbReference type="NCBIfam" id="TIGR03700">
    <property type="entry name" value="mena_SCO4494"/>
    <property type="match status" value="1"/>
</dbReference>
<dbReference type="RefSeq" id="WP_100426511.1">
    <property type="nucleotide sequence ID" value="NZ_JAQXKX010000061.1"/>
</dbReference>
<evidence type="ECO:0000256" key="2">
    <source>
        <dbReference type="ARBA" id="ARBA00022691"/>
    </source>
</evidence>
<evidence type="ECO:0000313" key="10">
    <source>
        <dbReference type="Proteomes" id="UP000231134"/>
    </source>
</evidence>
<dbReference type="SMART" id="SM00729">
    <property type="entry name" value="Elp3"/>
    <property type="match status" value="1"/>
</dbReference>
<dbReference type="PANTHER" id="PTHR43076">
    <property type="entry name" value="FO SYNTHASE (COFH)"/>
    <property type="match status" value="1"/>
</dbReference>
<comment type="caution">
    <text evidence="9">The sequence shown here is derived from an EMBL/GenBank/DDBJ whole genome shotgun (WGS) entry which is preliminary data.</text>
</comment>
<keyword evidence="3" id="KW-0479">Metal-binding</keyword>
<evidence type="ECO:0000259" key="8">
    <source>
        <dbReference type="PROSITE" id="PS51918"/>
    </source>
</evidence>
<dbReference type="PANTHER" id="PTHR43076:SF7">
    <property type="entry name" value="AMINODEOXYFUTALOSINE SYNTHASE"/>
    <property type="match status" value="1"/>
</dbReference>
<evidence type="ECO:0000256" key="3">
    <source>
        <dbReference type="ARBA" id="ARBA00022723"/>
    </source>
</evidence>
<name>A0A2M9AAB8_9BACT</name>